<feature type="transmembrane region" description="Helical" evidence="1">
    <location>
        <begin position="50"/>
        <end position="81"/>
    </location>
</feature>
<keyword evidence="1" id="KW-0472">Membrane</keyword>
<proteinExistence type="predicted"/>
<feature type="transmembrane region" description="Helical" evidence="1">
    <location>
        <begin position="127"/>
        <end position="148"/>
    </location>
</feature>
<gene>
    <name evidence="2" type="ORF">ACFFGN_25230</name>
</gene>
<dbReference type="EMBL" id="JBHLTC010000032">
    <property type="protein sequence ID" value="MFC0627403.1"/>
    <property type="molecule type" value="Genomic_DNA"/>
</dbReference>
<sequence length="203" mass="21373">MNLAERINLWATRVRAAGRVAVLSRLLILVSGGLALTIAGLQPWDQVDLVLYAGIAALVVTIALPDSAAPFAFLVAVAGGWLMRGPSEPGWQVAAVAMALVAFHLATAYAAQLPAYVRATGTTARRWLLPATVALLLAPAVAAMSALVRNAELSGSLALTITALALATTAYYLPTQDTRACGGRRRGGRWCRQGRGTWWRTPG</sequence>
<feature type="transmembrane region" description="Helical" evidence="1">
    <location>
        <begin position="20"/>
        <end position="44"/>
    </location>
</feature>
<feature type="transmembrane region" description="Helical" evidence="1">
    <location>
        <begin position="93"/>
        <end position="115"/>
    </location>
</feature>
<evidence type="ECO:0000256" key="1">
    <source>
        <dbReference type="SAM" id="Phobius"/>
    </source>
</evidence>
<organism evidence="2 3">
    <name type="scientific">Kribbella deserti</name>
    <dbReference type="NCBI Taxonomy" id="1926257"/>
    <lineage>
        <taxon>Bacteria</taxon>
        <taxon>Bacillati</taxon>
        <taxon>Actinomycetota</taxon>
        <taxon>Actinomycetes</taxon>
        <taxon>Propionibacteriales</taxon>
        <taxon>Kribbellaceae</taxon>
        <taxon>Kribbella</taxon>
    </lineage>
</organism>
<protein>
    <submittedName>
        <fullName evidence="2">Uncharacterized protein</fullName>
    </submittedName>
</protein>
<keyword evidence="1" id="KW-1133">Transmembrane helix</keyword>
<feature type="transmembrane region" description="Helical" evidence="1">
    <location>
        <begin position="155"/>
        <end position="173"/>
    </location>
</feature>
<comment type="caution">
    <text evidence="2">The sequence shown here is derived from an EMBL/GenBank/DDBJ whole genome shotgun (WGS) entry which is preliminary data.</text>
</comment>
<dbReference type="Proteomes" id="UP001589890">
    <property type="component" value="Unassembled WGS sequence"/>
</dbReference>
<keyword evidence="3" id="KW-1185">Reference proteome</keyword>
<dbReference type="RefSeq" id="WP_380052079.1">
    <property type="nucleotide sequence ID" value="NZ_JBHLTC010000032.1"/>
</dbReference>
<evidence type="ECO:0000313" key="3">
    <source>
        <dbReference type="Proteomes" id="UP001589890"/>
    </source>
</evidence>
<keyword evidence="1" id="KW-0812">Transmembrane</keyword>
<accession>A0ABV6QRY7</accession>
<name>A0ABV6QRY7_9ACTN</name>
<reference evidence="2 3" key="1">
    <citation type="submission" date="2024-09" db="EMBL/GenBank/DDBJ databases">
        <authorList>
            <person name="Sun Q."/>
            <person name="Mori K."/>
        </authorList>
    </citation>
    <scope>NUCLEOTIDE SEQUENCE [LARGE SCALE GENOMIC DNA]</scope>
    <source>
        <strain evidence="2 3">CGMCC 1.15906</strain>
    </source>
</reference>
<evidence type="ECO:0000313" key="2">
    <source>
        <dbReference type="EMBL" id="MFC0627403.1"/>
    </source>
</evidence>